<dbReference type="PROSITE" id="PS51736">
    <property type="entry name" value="RECOMBINASES_3"/>
    <property type="match status" value="1"/>
</dbReference>
<dbReference type="OrthoDB" id="942413at2"/>
<evidence type="ECO:0000313" key="8">
    <source>
        <dbReference type="Proteomes" id="UP000324133"/>
    </source>
</evidence>
<dbReference type="InterPro" id="IPR050639">
    <property type="entry name" value="SSR_resolvase"/>
</dbReference>
<dbReference type="AlphaFoldDB" id="A0A5B6TA63"/>
<gene>
    <name evidence="7" type="ORF">FOA19_22215</name>
</gene>
<dbReference type="PANTHER" id="PTHR30461">
    <property type="entry name" value="DNA-INVERTASE FROM LAMBDOID PROPHAGE"/>
    <property type="match status" value="1"/>
</dbReference>
<organism evidence="7 8">
    <name type="scientific">Rufibacter hautae</name>
    <dbReference type="NCBI Taxonomy" id="2595005"/>
    <lineage>
        <taxon>Bacteria</taxon>
        <taxon>Pseudomonadati</taxon>
        <taxon>Bacteroidota</taxon>
        <taxon>Cytophagia</taxon>
        <taxon>Cytophagales</taxon>
        <taxon>Hymenobacteraceae</taxon>
        <taxon>Rufibacter</taxon>
    </lineage>
</organism>
<protein>
    <submittedName>
        <fullName evidence="7">Recombinase family protein</fullName>
    </submittedName>
</protein>
<dbReference type="SMART" id="SM00857">
    <property type="entry name" value="Resolvase"/>
    <property type="match status" value="1"/>
</dbReference>
<dbReference type="EMBL" id="VKKY01000003">
    <property type="protein sequence ID" value="KAA3437088.1"/>
    <property type="molecule type" value="Genomic_DNA"/>
</dbReference>
<evidence type="ECO:0000256" key="5">
    <source>
        <dbReference type="PROSITE-ProRule" id="PRU10137"/>
    </source>
</evidence>
<comment type="caution">
    <text evidence="7">The sequence shown here is derived from an EMBL/GenBank/DDBJ whole genome shotgun (WGS) entry which is preliminary data.</text>
</comment>
<dbReference type="CDD" id="cd00338">
    <property type="entry name" value="Ser_Recombinase"/>
    <property type="match status" value="1"/>
</dbReference>
<dbReference type="InterPro" id="IPR006118">
    <property type="entry name" value="Recombinase_CS"/>
</dbReference>
<keyword evidence="2" id="KW-0238">DNA-binding</keyword>
<dbReference type="InterPro" id="IPR006119">
    <property type="entry name" value="Resolv_N"/>
</dbReference>
<dbReference type="GO" id="GO:0000150">
    <property type="term" value="F:DNA strand exchange activity"/>
    <property type="evidence" value="ECO:0007669"/>
    <property type="project" value="InterPro"/>
</dbReference>
<dbReference type="PANTHER" id="PTHR30461:SF19">
    <property type="entry name" value="SITE-SPECIFIC RECOMBINASE RESOLVASE FAMILY"/>
    <property type="match status" value="1"/>
</dbReference>
<dbReference type="RefSeq" id="WP_149093029.1">
    <property type="nucleotide sequence ID" value="NZ_VKKY01000003.1"/>
</dbReference>
<dbReference type="SUPFAM" id="SSF53041">
    <property type="entry name" value="Resolvase-like"/>
    <property type="match status" value="1"/>
</dbReference>
<keyword evidence="8" id="KW-1185">Reference proteome</keyword>
<dbReference type="InterPro" id="IPR036162">
    <property type="entry name" value="Resolvase-like_N_sf"/>
</dbReference>
<proteinExistence type="predicted"/>
<dbReference type="PROSITE" id="PS00397">
    <property type="entry name" value="RECOMBINASES_1"/>
    <property type="match status" value="1"/>
</dbReference>
<reference evidence="7 8" key="1">
    <citation type="submission" date="2019-07" db="EMBL/GenBank/DDBJ databases">
        <title>Rufibacter sp. nov., isolated from lake sediment.</title>
        <authorList>
            <person name="Qu J.-H."/>
        </authorList>
    </citation>
    <scope>NUCLEOTIDE SEQUENCE [LARGE SCALE GENOMIC DNA]</scope>
    <source>
        <strain evidence="7 8">NBS58-1</strain>
    </source>
</reference>
<name>A0A5B6TA63_9BACT</name>
<dbReference type="Gene3D" id="3.40.50.1390">
    <property type="entry name" value="Resolvase, N-terminal catalytic domain"/>
    <property type="match status" value="1"/>
</dbReference>
<sequence>MKAALYLRVSTSKQNTDRQLSELQDYASKHGFEVAYTACETVSGTRHRYQRPGMERVLEMASKGEITEVICLELSRLGRDAMDVRSLILELAEHGVCTHVVNRSLRSLDKRRRKDHVTMMVLGILADLAEMERETTVERIVSGQQEAKRQGKHIARPKGSVKSTERFLEENKRVVEYLREGRCSVREIATLCGVSPNTVVKAKRALSAESATLPQAISA</sequence>
<evidence type="ECO:0000259" key="6">
    <source>
        <dbReference type="PROSITE" id="PS51736"/>
    </source>
</evidence>
<dbReference type="GO" id="GO:0015074">
    <property type="term" value="P:DNA integration"/>
    <property type="evidence" value="ECO:0007669"/>
    <property type="project" value="UniProtKB-KW"/>
</dbReference>
<dbReference type="GO" id="GO:0003677">
    <property type="term" value="F:DNA binding"/>
    <property type="evidence" value="ECO:0007669"/>
    <property type="project" value="UniProtKB-KW"/>
</dbReference>
<keyword evidence="1" id="KW-0229">DNA integration</keyword>
<evidence type="ECO:0000313" key="7">
    <source>
        <dbReference type="EMBL" id="KAA3437088.1"/>
    </source>
</evidence>
<dbReference type="Pfam" id="PF00239">
    <property type="entry name" value="Resolvase"/>
    <property type="match status" value="1"/>
</dbReference>
<evidence type="ECO:0000256" key="1">
    <source>
        <dbReference type="ARBA" id="ARBA00022908"/>
    </source>
</evidence>
<evidence type="ECO:0000256" key="3">
    <source>
        <dbReference type="ARBA" id="ARBA00023172"/>
    </source>
</evidence>
<evidence type="ECO:0000256" key="2">
    <source>
        <dbReference type="ARBA" id="ARBA00023125"/>
    </source>
</evidence>
<accession>A0A5B6TA63</accession>
<keyword evidence="3" id="KW-0233">DNA recombination</keyword>
<evidence type="ECO:0000256" key="4">
    <source>
        <dbReference type="PIRSR" id="PIRSR606118-50"/>
    </source>
</evidence>
<feature type="active site" description="O-(5'-phospho-DNA)-serine intermediate" evidence="4 5">
    <location>
        <position position="10"/>
    </location>
</feature>
<dbReference type="Proteomes" id="UP000324133">
    <property type="component" value="Unassembled WGS sequence"/>
</dbReference>
<feature type="domain" description="Resolvase/invertase-type recombinase catalytic" evidence="6">
    <location>
        <begin position="2"/>
        <end position="151"/>
    </location>
</feature>